<dbReference type="Gene3D" id="2.40.440.10">
    <property type="entry name" value="L,D-transpeptidase catalytic domain-like"/>
    <property type="match status" value="1"/>
</dbReference>
<reference evidence="9 10" key="1">
    <citation type="submission" date="2017-10" db="EMBL/GenBank/DDBJ databases">
        <title>Whole genome of Pedobacter ginsengisoli T01R-27 isolated from tomato rhizosphere.</title>
        <authorList>
            <person name="Weon H.-Y."/>
            <person name="Lee S.A."/>
            <person name="Sang M.K."/>
            <person name="Song J."/>
        </authorList>
    </citation>
    <scope>NUCLEOTIDE SEQUENCE [LARGE SCALE GENOMIC DNA]</scope>
    <source>
        <strain evidence="9 10">T01R-27</strain>
    </source>
</reference>
<dbReference type="GO" id="GO:0008360">
    <property type="term" value="P:regulation of cell shape"/>
    <property type="evidence" value="ECO:0007669"/>
    <property type="project" value="UniProtKB-UniRule"/>
</dbReference>
<evidence type="ECO:0000259" key="8">
    <source>
        <dbReference type="PROSITE" id="PS52029"/>
    </source>
</evidence>
<sequence>MDMKILVNLVFLLCAISSVKCQEAKSQQAILAEMKKSTFGIELCYPNSVKRFYKANGFNYAWIKPKDKAGQTWTGMLLLDCVLQFGLNHNDYHPEKLSYDSLRTMINEPEKVSEVAKVQYDLLLTDALITFMNHLHYGKLNPEVSSAKIDGGGLKGFSAESELIGALKGKDFMLTLLSVQPKTKEYEQLQSYMRLIKGQYVDDCYEVPETEARKIAINMERLRWANINGFNYIHINIPSYSVKLHEKDTTYDFKAIVGKAESQTPVLSSIVTHFTTGPDRKVSQSVFTKTLLPQAIKNSDFFERNHYEIYDIKGKHIAINSYRIRQINSNPAQYFARQSNACDNSLGALVFQFSNKFNIYLHDSPNQALFERDLRALSHGCIRVQQAERLAELLLKYDGSESKIPLMQKSVNAYQKRNFILSSPVPVKVTYLTCEIQDGLPVFYKDIYHLDETLENQLYGMDESRIADNLR</sequence>
<feature type="domain" description="L,D-TPase catalytic" evidence="8">
    <location>
        <begin position="231"/>
        <end position="405"/>
    </location>
</feature>
<dbReference type="InterPro" id="IPR052905">
    <property type="entry name" value="LD-transpeptidase_YkuD-like"/>
</dbReference>
<dbReference type="SUPFAM" id="SSF141523">
    <property type="entry name" value="L,D-transpeptidase catalytic domain-like"/>
    <property type="match status" value="1"/>
</dbReference>
<protein>
    <submittedName>
        <fullName evidence="9">L,D-transpeptidase</fullName>
    </submittedName>
</protein>
<dbReference type="CDD" id="cd16913">
    <property type="entry name" value="YkuD_like"/>
    <property type="match status" value="1"/>
</dbReference>
<evidence type="ECO:0000313" key="10">
    <source>
        <dbReference type="Proteomes" id="UP000223749"/>
    </source>
</evidence>
<comment type="pathway">
    <text evidence="1 7">Cell wall biogenesis; peptidoglycan biosynthesis.</text>
</comment>
<dbReference type="InterPro" id="IPR045380">
    <property type="entry name" value="LD_TPept_scaffold_dom"/>
</dbReference>
<dbReference type="Pfam" id="PF20142">
    <property type="entry name" value="Scaffold"/>
    <property type="match status" value="1"/>
</dbReference>
<dbReference type="AlphaFoldDB" id="A0A2D1U1U9"/>
<keyword evidence="6 7" id="KW-0961">Cell wall biogenesis/degradation</keyword>
<keyword evidence="10" id="KW-1185">Reference proteome</keyword>
<comment type="similarity">
    <text evidence="2">Belongs to the YkuD family.</text>
</comment>
<dbReference type="GO" id="GO:0071555">
    <property type="term" value="P:cell wall organization"/>
    <property type="evidence" value="ECO:0007669"/>
    <property type="project" value="UniProtKB-UniRule"/>
</dbReference>
<name>A0A2D1U1U9_9SPHI</name>
<dbReference type="UniPathway" id="UPA00219"/>
<feature type="active site" description="Proton donor/acceptor" evidence="7">
    <location>
        <position position="362"/>
    </location>
</feature>
<evidence type="ECO:0000256" key="7">
    <source>
        <dbReference type="PROSITE-ProRule" id="PRU01373"/>
    </source>
</evidence>
<accession>A0A2D1U1U9</accession>
<evidence type="ECO:0000256" key="2">
    <source>
        <dbReference type="ARBA" id="ARBA00005992"/>
    </source>
</evidence>
<dbReference type="InterPro" id="IPR005490">
    <property type="entry name" value="LD_TPept_cat_dom"/>
</dbReference>
<dbReference type="GO" id="GO:0009252">
    <property type="term" value="P:peptidoglycan biosynthetic process"/>
    <property type="evidence" value="ECO:0007669"/>
    <property type="project" value="UniProtKB-UniPathway"/>
</dbReference>
<evidence type="ECO:0000313" key="9">
    <source>
        <dbReference type="EMBL" id="ATP55573.1"/>
    </source>
</evidence>
<dbReference type="PANTHER" id="PTHR41533">
    <property type="entry name" value="L,D-TRANSPEPTIDASE HI_1667-RELATED"/>
    <property type="match status" value="1"/>
</dbReference>
<dbReference type="PANTHER" id="PTHR41533:SF2">
    <property type="entry name" value="BLR7131 PROTEIN"/>
    <property type="match status" value="1"/>
</dbReference>
<keyword evidence="5 7" id="KW-0573">Peptidoglycan synthesis</keyword>
<feature type="active site" description="Nucleophile" evidence="7">
    <location>
        <position position="381"/>
    </location>
</feature>
<dbReference type="GO" id="GO:0016740">
    <property type="term" value="F:transferase activity"/>
    <property type="evidence" value="ECO:0007669"/>
    <property type="project" value="UniProtKB-KW"/>
</dbReference>
<dbReference type="Proteomes" id="UP000223749">
    <property type="component" value="Chromosome"/>
</dbReference>
<dbReference type="InterPro" id="IPR038063">
    <property type="entry name" value="Transpep_catalytic_dom"/>
</dbReference>
<dbReference type="KEGG" id="pgs:CPT03_03385"/>
<gene>
    <name evidence="9" type="ORF">CPT03_03385</name>
</gene>
<dbReference type="PROSITE" id="PS52029">
    <property type="entry name" value="LD_TPASE"/>
    <property type="match status" value="1"/>
</dbReference>
<dbReference type="GO" id="GO:0004180">
    <property type="term" value="F:carboxypeptidase activity"/>
    <property type="evidence" value="ECO:0007669"/>
    <property type="project" value="UniProtKB-ARBA"/>
</dbReference>
<keyword evidence="4 7" id="KW-0133">Cell shape</keyword>
<dbReference type="EMBL" id="CP024091">
    <property type="protein sequence ID" value="ATP55573.1"/>
    <property type="molecule type" value="Genomic_DNA"/>
</dbReference>
<evidence type="ECO:0000256" key="6">
    <source>
        <dbReference type="ARBA" id="ARBA00023316"/>
    </source>
</evidence>
<organism evidence="9 10">
    <name type="scientific">Pedobacter ginsengisoli</name>
    <dbReference type="NCBI Taxonomy" id="363852"/>
    <lineage>
        <taxon>Bacteria</taxon>
        <taxon>Pseudomonadati</taxon>
        <taxon>Bacteroidota</taxon>
        <taxon>Sphingobacteriia</taxon>
        <taxon>Sphingobacteriales</taxon>
        <taxon>Sphingobacteriaceae</taxon>
        <taxon>Pedobacter</taxon>
    </lineage>
</organism>
<evidence type="ECO:0000256" key="4">
    <source>
        <dbReference type="ARBA" id="ARBA00022960"/>
    </source>
</evidence>
<keyword evidence="3" id="KW-0808">Transferase</keyword>
<evidence type="ECO:0000256" key="5">
    <source>
        <dbReference type="ARBA" id="ARBA00022984"/>
    </source>
</evidence>
<evidence type="ECO:0000256" key="3">
    <source>
        <dbReference type="ARBA" id="ARBA00022679"/>
    </source>
</evidence>
<evidence type="ECO:0000256" key="1">
    <source>
        <dbReference type="ARBA" id="ARBA00004752"/>
    </source>
</evidence>
<proteinExistence type="inferred from homology"/>
<dbReference type="Pfam" id="PF03734">
    <property type="entry name" value="YkuD"/>
    <property type="match status" value="1"/>
</dbReference>